<evidence type="ECO:0000256" key="9">
    <source>
        <dbReference type="ARBA" id="ARBA00023204"/>
    </source>
</evidence>
<dbReference type="PANTHER" id="PTHR10815:SF13">
    <property type="entry name" value="METHYLATED-DNA--PROTEIN-CYSTEINE METHYLTRANSFERASE"/>
    <property type="match status" value="1"/>
</dbReference>
<keyword evidence="5 12" id="KW-0808">Transferase</keyword>
<dbReference type="EC" id="2.1.1.63" evidence="3"/>
<keyword evidence="7" id="KW-0805">Transcription regulation</keyword>
<dbReference type="SUPFAM" id="SSF46767">
    <property type="entry name" value="Methylated DNA-protein cysteine methyltransferase, C-terminal domain"/>
    <property type="match status" value="1"/>
</dbReference>
<dbReference type="InterPro" id="IPR014048">
    <property type="entry name" value="MethylDNA_cys_MeTrfase_DNA-bd"/>
</dbReference>
<evidence type="ECO:0000256" key="2">
    <source>
        <dbReference type="ARBA" id="ARBA00008711"/>
    </source>
</evidence>
<evidence type="ECO:0000259" key="11">
    <source>
        <dbReference type="PROSITE" id="PS01124"/>
    </source>
</evidence>
<feature type="domain" description="HTH araC/xylS-type" evidence="11">
    <location>
        <begin position="27"/>
        <end position="124"/>
    </location>
</feature>
<dbReference type="CDD" id="cd06445">
    <property type="entry name" value="ATase"/>
    <property type="match status" value="1"/>
</dbReference>
<dbReference type="Pfam" id="PF01035">
    <property type="entry name" value="DNA_binding_1"/>
    <property type="match status" value="1"/>
</dbReference>
<dbReference type="InterPro" id="IPR036631">
    <property type="entry name" value="MGMT_N_sf"/>
</dbReference>
<accession>A0A840AWD4</accession>
<evidence type="ECO:0000256" key="10">
    <source>
        <dbReference type="ARBA" id="ARBA00049348"/>
    </source>
</evidence>
<evidence type="ECO:0000256" key="5">
    <source>
        <dbReference type="ARBA" id="ARBA00022679"/>
    </source>
</evidence>
<dbReference type="RefSeq" id="WP_183401167.1">
    <property type="nucleotide sequence ID" value="NZ_JACIDS010000006.1"/>
</dbReference>
<dbReference type="InterPro" id="IPR018060">
    <property type="entry name" value="HTH_AraC"/>
</dbReference>
<keyword evidence="6" id="KW-0227">DNA damage</keyword>
<evidence type="ECO:0000256" key="1">
    <source>
        <dbReference type="ARBA" id="ARBA00001286"/>
    </source>
</evidence>
<dbReference type="Pfam" id="PF12833">
    <property type="entry name" value="HTH_18"/>
    <property type="match status" value="1"/>
</dbReference>
<dbReference type="GO" id="GO:0003700">
    <property type="term" value="F:DNA-binding transcription factor activity"/>
    <property type="evidence" value="ECO:0007669"/>
    <property type="project" value="InterPro"/>
</dbReference>
<dbReference type="AlphaFoldDB" id="A0A840AWD4"/>
<evidence type="ECO:0000256" key="8">
    <source>
        <dbReference type="ARBA" id="ARBA00023163"/>
    </source>
</evidence>
<dbReference type="Gene3D" id="3.30.160.70">
    <property type="entry name" value="Methylated DNA-protein cysteine methyltransferase domain"/>
    <property type="match status" value="1"/>
</dbReference>
<dbReference type="GO" id="GO:0003908">
    <property type="term" value="F:methylated-DNA-[protein]-cysteine S-methyltransferase activity"/>
    <property type="evidence" value="ECO:0007669"/>
    <property type="project" value="UniProtKB-EC"/>
</dbReference>
<dbReference type="Proteomes" id="UP000553963">
    <property type="component" value="Unassembled WGS sequence"/>
</dbReference>
<comment type="catalytic activity">
    <reaction evidence="10">
        <text>a 6-O-methyl-2'-deoxyguanosine in DNA + L-cysteinyl-[protein] = S-methyl-L-cysteinyl-[protein] + a 2'-deoxyguanosine in DNA</text>
        <dbReference type="Rhea" id="RHEA:24000"/>
        <dbReference type="Rhea" id="RHEA-COMP:10131"/>
        <dbReference type="Rhea" id="RHEA-COMP:10132"/>
        <dbReference type="Rhea" id="RHEA-COMP:11367"/>
        <dbReference type="Rhea" id="RHEA-COMP:11368"/>
        <dbReference type="ChEBI" id="CHEBI:29950"/>
        <dbReference type="ChEBI" id="CHEBI:82612"/>
        <dbReference type="ChEBI" id="CHEBI:85445"/>
        <dbReference type="ChEBI" id="CHEBI:85448"/>
        <dbReference type="EC" id="2.1.1.63"/>
    </reaction>
</comment>
<dbReference type="InterPro" id="IPR036388">
    <property type="entry name" value="WH-like_DNA-bd_sf"/>
</dbReference>
<keyword evidence="4 12" id="KW-0489">Methyltransferase</keyword>
<dbReference type="InterPro" id="IPR036217">
    <property type="entry name" value="MethylDNA_cys_MeTrfase_DNAb"/>
</dbReference>
<evidence type="ECO:0000256" key="6">
    <source>
        <dbReference type="ARBA" id="ARBA00022763"/>
    </source>
</evidence>
<dbReference type="InterPro" id="IPR001497">
    <property type="entry name" value="MethylDNA_cys_MeTrfase_AS"/>
</dbReference>
<dbReference type="SUPFAM" id="SSF53155">
    <property type="entry name" value="Methylated DNA-protein cysteine methyltransferase domain"/>
    <property type="match status" value="1"/>
</dbReference>
<comment type="catalytic activity">
    <reaction evidence="1">
        <text>a 4-O-methyl-thymidine in DNA + L-cysteinyl-[protein] = a thymidine in DNA + S-methyl-L-cysteinyl-[protein]</text>
        <dbReference type="Rhea" id="RHEA:53428"/>
        <dbReference type="Rhea" id="RHEA-COMP:10131"/>
        <dbReference type="Rhea" id="RHEA-COMP:10132"/>
        <dbReference type="Rhea" id="RHEA-COMP:13555"/>
        <dbReference type="Rhea" id="RHEA-COMP:13556"/>
        <dbReference type="ChEBI" id="CHEBI:29950"/>
        <dbReference type="ChEBI" id="CHEBI:82612"/>
        <dbReference type="ChEBI" id="CHEBI:137386"/>
        <dbReference type="ChEBI" id="CHEBI:137387"/>
        <dbReference type="EC" id="2.1.1.63"/>
    </reaction>
</comment>
<evidence type="ECO:0000256" key="3">
    <source>
        <dbReference type="ARBA" id="ARBA00011918"/>
    </source>
</evidence>
<dbReference type="GO" id="GO:0006281">
    <property type="term" value="P:DNA repair"/>
    <property type="evidence" value="ECO:0007669"/>
    <property type="project" value="UniProtKB-KW"/>
</dbReference>
<dbReference type="SUPFAM" id="SSF46689">
    <property type="entry name" value="Homeodomain-like"/>
    <property type="match status" value="1"/>
</dbReference>
<evidence type="ECO:0000256" key="4">
    <source>
        <dbReference type="ARBA" id="ARBA00022603"/>
    </source>
</evidence>
<sequence length="304" mass="33286">MLNIATAFAACEPAPLETSAADYEIIRRAVEFLSQRWREQPSLERLAGHVGMNPLSLQKLFTRWCGLSPKAFIQALTLDHARALLAADASILDTSYEVGLSGPGRLHDLFVTHEAMSPGAYKARGEGVTIKWGFHSSPFGMALIMVTDRGLAGLAFADAGEERAALLDMKGRFPCAEYEEDYEATAPYAARIFEPSRWREDTPLRIVLIGSDFEVRVWETLLSVPLGHAATYSQIAEKVNKPRAARAVGTAVGRNPISFVVPCHRILGKTGALHGYHWGLTRKRAMLGWEAGVVRQPVEGDGEA</sequence>
<dbReference type="NCBIfam" id="TIGR00589">
    <property type="entry name" value="ogt"/>
    <property type="match status" value="1"/>
</dbReference>
<dbReference type="GO" id="GO:0032259">
    <property type="term" value="P:methylation"/>
    <property type="evidence" value="ECO:0007669"/>
    <property type="project" value="UniProtKB-KW"/>
</dbReference>
<dbReference type="SMART" id="SM00342">
    <property type="entry name" value="HTH_ARAC"/>
    <property type="match status" value="1"/>
</dbReference>
<proteinExistence type="inferred from homology"/>
<dbReference type="Gene3D" id="1.10.10.60">
    <property type="entry name" value="Homeodomain-like"/>
    <property type="match status" value="1"/>
</dbReference>
<reference evidence="12 13" key="1">
    <citation type="submission" date="2020-08" db="EMBL/GenBank/DDBJ databases">
        <title>Genomic Encyclopedia of Type Strains, Phase IV (KMG-IV): sequencing the most valuable type-strain genomes for metagenomic binning, comparative biology and taxonomic classification.</title>
        <authorList>
            <person name="Goeker M."/>
        </authorList>
    </citation>
    <scope>NUCLEOTIDE SEQUENCE [LARGE SCALE GENOMIC DNA]</scope>
    <source>
        <strain evidence="12 13">DSM 25966</strain>
    </source>
</reference>
<dbReference type="PROSITE" id="PS01124">
    <property type="entry name" value="HTH_ARAC_FAMILY_2"/>
    <property type="match status" value="1"/>
</dbReference>
<keyword evidence="9" id="KW-0234">DNA repair</keyword>
<evidence type="ECO:0000313" key="12">
    <source>
        <dbReference type="EMBL" id="MBB3933523.1"/>
    </source>
</evidence>
<dbReference type="PANTHER" id="PTHR10815">
    <property type="entry name" value="METHYLATED-DNA--PROTEIN-CYSTEINE METHYLTRANSFERASE"/>
    <property type="match status" value="1"/>
</dbReference>
<comment type="caution">
    <text evidence="12">The sequence shown here is derived from an EMBL/GenBank/DDBJ whole genome shotgun (WGS) entry which is preliminary data.</text>
</comment>
<gene>
    <name evidence="12" type="ORF">GGR25_004596</name>
</gene>
<dbReference type="PROSITE" id="PS00374">
    <property type="entry name" value="MGMT"/>
    <property type="match status" value="1"/>
</dbReference>
<dbReference type="InterPro" id="IPR009057">
    <property type="entry name" value="Homeodomain-like_sf"/>
</dbReference>
<organism evidence="12 13">
    <name type="scientific">Kaistia hirudinis</name>
    <dbReference type="NCBI Taxonomy" id="1293440"/>
    <lineage>
        <taxon>Bacteria</taxon>
        <taxon>Pseudomonadati</taxon>
        <taxon>Pseudomonadota</taxon>
        <taxon>Alphaproteobacteria</taxon>
        <taxon>Hyphomicrobiales</taxon>
        <taxon>Kaistiaceae</taxon>
        <taxon>Kaistia</taxon>
    </lineage>
</organism>
<evidence type="ECO:0000313" key="13">
    <source>
        <dbReference type="Proteomes" id="UP000553963"/>
    </source>
</evidence>
<comment type="similarity">
    <text evidence="2">Belongs to the MGMT family.</text>
</comment>
<evidence type="ECO:0000256" key="7">
    <source>
        <dbReference type="ARBA" id="ARBA00023015"/>
    </source>
</evidence>
<dbReference type="EMBL" id="JACIDS010000006">
    <property type="protein sequence ID" value="MBB3933523.1"/>
    <property type="molecule type" value="Genomic_DNA"/>
</dbReference>
<protein>
    <recommendedName>
        <fullName evidence="3">methylated-DNA--[protein]-cysteine S-methyltransferase</fullName>
        <ecNumber evidence="3">2.1.1.63</ecNumber>
    </recommendedName>
</protein>
<name>A0A840AWD4_9HYPH</name>
<dbReference type="FunFam" id="1.10.10.10:FF:000214">
    <property type="entry name" value="Methylated-DNA--protein-cysteine methyltransferase"/>
    <property type="match status" value="1"/>
</dbReference>
<keyword evidence="8" id="KW-0804">Transcription</keyword>
<dbReference type="Gene3D" id="1.10.10.10">
    <property type="entry name" value="Winged helix-like DNA-binding domain superfamily/Winged helix DNA-binding domain"/>
    <property type="match status" value="1"/>
</dbReference>
<keyword evidence="13" id="KW-1185">Reference proteome</keyword>
<dbReference type="GO" id="GO:0043565">
    <property type="term" value="F:sequence-specific DNA binding"/>
    <property type="evidence" value="ECO:0007669"/>
    <property type="project" value="InterPro"/>
</dbReference>